<dbReference type="STRING" id="485915.Dret_2369"/>
<dbReference type="InterPro" id="IPR036890">
    <property type="entry name" value="HATPase_C_sf"/>
</dbReference>
<dbReference type="PRINTS" id="PR00344">
    <property type="entry name" value="BCTRLSENSOR"/>
</dbReference>
<dbReference type="CDD" id="cd00130">
    <property type="entry name" value="PAS"/>
    <property type="match status" value="3"/>
</dbReference>
<accession>C8X5F4</accession>
<evidence type="ECO:0000313" key="18">
    <source>
        <dbReference type="EMBL" id="ACV69651.1"/>
    </source>
</evidence>
<dbReference type="FunFam" id="1.10.287.130:FF:000002">
    <property type="entry name" value="Two-component osmosensing histidine kinase"/>
    <property type="match status" value="1"/>
</dbReference>
<evidence type="ECO:0000256" key="8">
    <source>
        <dbReference type="ARBA" id="ARBA00023012"/>
    </source>
</evidence>
<dbReference type="InterPro" id="IPR001610">
    <property type="entry name" value="PAC"/>
</dbReference>
<comment type="subunit">
    <text evidence="9">At low DSF concentrations, interacts with RpfF.</text>
</comment>
<evidence type="ECO:0000259" key="15">
    <source>
        <dbReference type="PROSITE" id="PS50110"/>
    </source>
</evidence>
<dbReference type="SMART" id="SM00448">
    <property type="entry name" value="REC"/>
    <property type="match status" value="1"/>
</dbReference>
<dbReference type="InterPro" id="IPR013656">
    <property type="entry name" value="PAS_4"/>
</dbReference>
<reference evidence="19" key="1">
    <citation type="submission" date="2009-09" db="EMBL/GenBank/DDBJ databases">
        <title>The complete chromosome of Desulfohalobium retbaense DSM 5692.</title>
        <authorList>
            <consortium name="US DOE Joint Genome Institute (JGI-PGF)"/>
            <person name="Lucas S."/>
            <person name="Copeland A."/>
            <person name="Lapidus A."/>
            <person name="Glavina del Rio T."/>
            <person name="Dalin E."/>
            <person name="Tice H."/>
            <person name="Bruce D."/>
            <person name="Goodwin L."/>
            <person name="Pitluck S."/>
            <person name="Kyrpides N."/>
            <person name="Mavromatis K."/>
            <person name="Ivanova N."/>
            <person name="Mikhailova N."/>
            <person name="Munk A.C."/>
            <person name="Brettin T."/>
            <person name="Detter J.C."/>
            <person name="Han C."/>
            <person name="Tapia R."/>
            <person name="Larimer F."/>
            <person name="Land M."/>
            <person name="Hauser L."/>
            <person name="Markowitz V."/>
            <person name="Cheng J.-F."/>
            <person name="Hugenholtz P."/>
            <person name="Woyke T."/>
            <person name="Wu D."/>
            <person name="Spring S."/>
            <person name="Klenk H.-P."/>
            <person name="Eisen J.A."/>
        </authorList>
    </citation>
    <scope>NUCLEOTIDE SEQUENCE [LARGE SCALE GENOMIC DNA]</scope>
    <source>
        <strain evidence="19">DSM 5692</strain>
    </source>
</reference>
<dbReference type="KEGG" id="drt:Dret_2369"/>
<evidence type="ECO:0000259" key="16">
    <source>
        <dbReference type="PROSITE" id="PS50112"/>
    </source>
</evidence>
<feature type="domain" description="PAC" evidence="17">
    <location>
        <begin position="325"/>
        <end position="377"/>
    </location>
</feature>
<feature type="region of interest" description="Disordered" evidence="13">
    <location>
        <begin position="1214"/>
        <end position="1240"/>
    </location>
</feature>
<dbReference type="InterPro" id="IPR000700">
    <property type="entry name" value="PAS-assoc_C"/>
</dbReference>
<dbReference type="InterPro" id="IPR005467">
    <property type="entry name" value="His_kinase_dom"/>
</dbReference>
<dbReference type="SUPFAM" id="SSF55874">
    <property type="entry name" value="ATPase domain of HSP90 chaperone/DNA topoisomerase II/histidine kinase"/>
    <property type="match status" value="1"/>
</dbReference>
<dbReference type="eggNOG" id="COG2202">
    <property type="taxonomic scope" value="Bacteria"/>
</dbReference>
<dbReference type="InterPro" id="IPR003661">
    <property type="entry name" value="HisK_dim/P_dom"/>
</dbReference>
<dbReference type="CDD" id="cd16922">
    <property type="entry name" value="HATPase_EvgS-ArcB-TorS-like"/>
    <property type="match status" value="1"/>
</dbReference>
<dbReference type="GO" id="GO:0000155">
    <property type="term" value="F:phosphorelay sensor kinase activity"/>
    <property type="evidence" value="ECO:0007669"/>
    <property type="project" value="InterPro"/>
</dbReference>
<dbReference type="PROSITE" id="PS50113">
    <property type="entry name" value="PAC"/>
    <property type="match status" value="1"/>
</dbReference>
<evidence type="ECO:0000256" key="12">
    <source>
        <dbReference type="SAM" id="Coils"/>
    </source>
</evidence>
<keyword evidence="7" id="KW-0067">ATP-binding</keyword>
<keyword evidence="3 11" id="KW-0597">Phosphoprotein</keyword>
<dbReference type="Gene3D" id="3.30.450.40">
    <property type="match status" value="1"/>
</dbReference>
<feature type="domain" description="Response regulatory" evidence="15">
    <location>
        <begin position="1087"/>
        <end position="1209"/>
    </location>
</feature>
<proteinExistence type="predicted"/>
<dbReference type="InterPro" id="IPR000014">
    <property type="entry name" value="PAS"/>
</dbReference>
<dbReference type="InterPro" id="IPR036097">
    <property type="entry name" value="HisK_dim/P_sf"/>
</dbReference>
<keyword evidence="6 18" id="KW-0418">Kinase</keyword>
<keyword evidence="19" id="KW-1185">Reference proteome</keyword>
<dbReference type="Gene3D" id="1.10.287.130">
    <property type="match status" value="1"/>
</dbReference>
<evidence type="ECO:0000256" key="13">
    <source>
        <dbReference type="SAM" id="MobiDB-lite"/>
    </source>
</evidence>
<evidence type="ECO:0000259" key="14">
    <source>
        <dbReference type="PROSITE" id="PS50109"/>
    </source>
</evidence>
<reference evidence="18 19" key="2">
    <citation type="journal article" date="2010" name="Stand. Genomic Sci.">
        <title>Complete genome sequence of Desulfohalobium retbaense type strain (HR(100)).</title>
        <authorList>
            <person name="Spring S."/>
            <person name="Nolan M."/>
            <person name="Lapidus A."/>
            <person name="Glavina Del Rio T."/>
            <person name="Copeland A."/>
            <person name="Tice H."/>
            <person name="Cheng J.F."/>
            <person name="Lucas S."/>
            <person name="Land M."/>
            <person name="Chen F."/>
            <person name="Bruce D."/>
            <person name="Goodwin L."/>
            <person name="Pitluck S."/>
            <person name="Ivanova N."/>
            <person name="Mavromatis K."/>
            <person name="Mikhailova N."/>
            <person name="Pati A."/>
            <person name="Chen A."/>
            <person name="Palaniappan K."/>
            <person name="Hauser L."/>
            <person name="Chang Y.J."/>
            <person name="Jeffries C.D."/>
            <person name="Munk C."/>
            <person name="Kiss H."/>
            <person name="Chain P."/>
            <person name="Han C."/>
            <person name="Brettin T."/>
            <person name="Detter J.C."/>
            <person name="Schuler E."/>
            <person name="Goker M."/>
            <person name="Rohde M."/>
            <person name="Bristow J."/>
            <person name="Eisen J.A."/>
            <person name="Markowitz V."/>
            <person name="Hugenholtz P."/>
            <person name="Kyrpides N.C."/>
            <person name="Klenk H.P."/>
        </authorList>
    </citation>
    <scope>NUCLEOTIDE SEQUENCE [LARGE SCALE GENOMIC DNA]</scope>
    <source>
        <strain evidence="18 19">DSM 5692</strain>
    </source>
</reference>
<dbReference type="OrthoDB" id="9797097at2"/>
<keyword evidence="5" id="KW-0547">Nucleotide-binding</keyword>
<dbReference type="Pfam" id="PF08448">
    <property type="entry name" value="PAS_4"/>
    <property type="match status" value="1"/>
</dbReference>
<dbReference type="Gene3D" id="3.40.50.2300">
    <property type="match status" value="1"/>
</dbReference>
<dbReference type="Proteomes" id="UP000001052">
    <property type="component" value="Chromosome"/>
</dbReference>
<evidence type="ECO:0000313" key="19">
    <source>
        <dbReference type="Proteomes" id="UP000001052"/>
    </source>
</evidence>
<sequence>MPSAPTPSERRLARHCAEASRAPFLVLDHTLCIIAANTSAAALLQTSADLLPGQKLPDFAGQGQPWLAKLCAHLHRFPVFTDLELDRGITANSRLFAGDTETPRLLAVGLDLPSSHPLPGRDTTDAEHRYQTLVTNAPLLIQSVGPDGLFQFVNPAWEETLGYSQDEALQMFFEDIIAPEHRSHCRNRFQGLLQGREFRDIRVPMLTKAGRIIQTEAHLFPRLQNGEVIATQGIFQDITERLQAEKRELAAQQRLRDFFQLAPAVIYRLDPDSWQVLDVTPYVSELLGYTIQETLAPSWWRDHLHPEDKHAAFEANADLFATGSVAHEYRIRHKKGHWVWVQDRIKLIRDNQGQPQEIIGAWLNISERRALEIQLQESEARYRNIFNNHHTVMFIIDPANGQIEDANPAAETFYGWDRATLLSMNVAEINTLTEREVQEEMQNARRQRRTYFEFQHRRADGSVRFVEVYSGPVHLYGRNLLYSIVHDATERVQARDEIWRQKNLLASINTILHDALYCDTEAKIAESGLEAALKLTGSSGGWVGIRTPEGKVNTLALQWSGSEGTPHKGPHQLQGLHMQGLWGAVIQQGASLLTNAPQKHPRFEGLPENHIPLQNFLGVPLQQGGVTIGLIALANASEGFTETDRTTAEDLSVALAEALQRKKADQALHAFNAELEERVRARTTDLEKANTALEEAKDAAEVANRTKSAFLANMSHEIRTPMNAILGMLHLIKQTHLSAKQANYMDKVHTSTEALLNIINDILDFSKIESGKLQLEQTEFDIETEMRTVAELLGLEAQQKGIVLNFDLDLNAPERFVGDAMRLRQVLINLVGNAIKFTEHGHIQVTQRLTQWVEAQAECIFEVEDTGPGIAPGQQELLFQAFSQADASTTREFGGTGLGLAISKRLVEMMGGEIGLQSTPGQGSRFTFRVVLDVPPHTPPLLRCGPVVGMDATAVAVSPEPLVTKTIGHILRAWGWSCLEASNSDAARTELDDGACPNVDVLLVDTAESGASLTPLLIHPAVGSAPVIRIQNDTTWTEDAPLNVTLPIFPSSLANTLAKALGLVESATETQSEPAVDPAANSHHQPHVLVVEDNLLNQEVAQEILEQAGMAVTLADTGERALELAAEHAFDVVLMDIQMPGMDGLQTTQELRRMADKTGKHFLQNLPVIAMTGHAMKSDQNRCLAAGMDDFIAKPFRIDQLFATLQRWLPALAPQEKGSAPSSADKGRGEASLQFTENPDTPRTLVEALETLQQAVSSRKPKQYKSAWQDLRNHIWPHHLAADMRTLKSALDRYRFEDALRQLETAKSKLQGTPRA</sequence>
<dbReference type="Pfam" id="PF13185">
    <property type="entry name" value="GAF_2"/>
    <property type="match status" value="1"/>
</dbReference>
<dbReference type="Pfam" id="PF08447">
    <property type="entry name" value="PAS_3"/>
    <property type="match status" value="1"/>
</dbReference>
<dbReference type="eggNOG" id="COG0784">
    <property type="taxonomic scope" value="Bacteria"/>
</dbReference>
<feature type="domain" description="PAS" evidence="16">
    <location>
        <begin position="378"/>
        <end position="448"/>
    </location>
</feature>
<dbReference type="SUPFAM" id="SSF47384">
    <property type="entry name" value="Homodimeric domain of signal transducing histidine kinase"/>
    <property type="match status" value="1"/>
</dbReference>
<evidence type="ECO:0000256" key="9">
    <source>
        <dbReference type="ARBA" id="ARBA00064003"/>
    </source>
</evidence>
<dbReference type="SMART" id="SM00091">
    <property type="entry name" value="PAS"/>
    <property type="match status" value="4"/>
</dbReference>
<evidence type="ECO:0000256" key="10">
    <source>
        <dbReference type="ARBA" id="ARBA00068150"/>
    </source>
</evidence>
<evidence type="ECO:0000256" key="11">
    <source>
        <dbReference type="PROSITE-ProRule" id="PRU00169"/>
    </source>
</evidence>
<dbReference type="SMART" id="SM00388">
    <property type="entry name" value="HisKA"/>
    <property type="match status" value="1"/>
</dbReference>
<dbReference type="InterPro" id="IPR035965">
    <property type="entry name" value="PAS-like_dom_sf"/>
</dbReference>
<dbReference type="InterPro" id="IPR004358">
    <property type="entry name" value="Sig_transdc_His_kin-like_C"/>
</dbReference>
<keyword evidence="4 18" id="KW-0808">Transferase</keyword>
<dbReference type="EMBL" id="CP001734">
    <property type="protein sequence ID" value="ACV69651.1"/>
    <property type="molecule type" value="Genomic_DNA"/>
</dbReference>
<dbReference type="Gene3D" id="3.30.450.20">
    <property type="entry name" value="PAS domain"/>
    <property type="match status" value="3"/>
</dbReference>
<dbReference type="EC" id="2.7.13.3" evidence="2"/>
<dbReference type="Pfam" id="PF00989">
    <property type="entry name" value="PAS"/>
    <property type="match status" value="1"/>
</dbReference>
<dbReference type="PROSITE" id="PS50109">
    <property type="entry name" value="HIS_KIN"/>
    <property type="match status" value="1"/>
</dbReference>
<dbReference type="SUPFAM" id="SSF55781">
    <property type="entry name" value="GAF domain-like"/>
    <property type="match status" value="1"/>
</dbReference>
<dbReference type="PROSITE" id="PS50110">
    <property type="entry name" value="RESPONSE_REGULATORY"/>
    <property type="match status" value="1"/>
</dbReference>
<name>C8X5F4_DESRD</name>
<dbReference type="HOGENOM" id="CLU_260234_0_0_7"/>
<evidence type="ECO:0000256" key="3">
    <source>
        <dbReference type="ARBA" id="ARBA00022553"/>
    </source>
</evidence>
<dbReference type="PANTHER" id="PTHR45339:SF5">
    <property type="entry name" value="HISTIDINE KINASE"/>
    <property type="match status" value="1"/>
</dbReference>
<gene>
    <name evidence="18" type="ordered locus">Dret_2369</name>
</gene>
<dbReference type="FunFam" id="3.30.565.10:FF:000010">
    <property type="entry name" value="Sensor histidine kinase RcsC"/>
    <property type="match status" value="1"/>
</dbReference>
<dbReference type="InterPro" id="IPR003018">
    <property type="entry name" value="GAF"/>
</dbReference>
<dbReference type="SMART" id="SM00086">
    <property type="entry name" value="PAC"/>
    <property type="match status" value="3"/>
</dbReference>
<evidence type="ECO:0000256" key="4">
    <source>
        <dbReference type="ARBA" id="ARBA00022679"/>
    </source>
</evidence>
<feature type="domain" description="Histidine kinase" evidence="14">
    <location>
        <begin position="713"/>
        <end position="934"/>
    </location>
</feature>
<dbReference type="Pfam" id="PF02518">
    <property type="entry name" value="HATPase_c"/>
    <property type="match status" value="1"/>
</dbReference>
<dbReference type="GO" id="GO:0006355">
    <property type="term" value="P:regulation of DNA-templated transcription"/>
    <property type="evidence" value="ECO:0007669"/>
    <property type="project" value="InterPro"/>
</dbReference>
<dbReference type="PANTHER" id="PTHR45339">
    <property type="entry name" value="HYBRID SIGNAL TRANSDUCTION HISTIDINE KINASE J"/>
    <property type="match status" value="1"/>
</dbReference>
<comment type="catalytic activity">
    <reaction evidence="1">
        <text>ATP + protein L-histidine = ADP + protein N-phospho-L-histidine.</text>
        <dbReference type="EC" id="2.7.13.3"/>
    </reaction>
</comment>
<dbReference type="RefSeq" id="WP_015752785.1">
    <property type="nucleotide sequence ID" value="NC_013223.1"/>
</dbReference>
<dbReference type="PROSITE" id="PS50112">
    <property type="entry name" value="PAS"/>
    <property type="match status" value="3"/>
</dbReference>
<protein>
    <recommendedName>
        <fullName evidence="10">Sensory/regulatory protein RpfC</fullName>
        <ecNumber evidence="2">2.7.13.3</ecNumber>
    </recommendedName>
</protein>
<dbReference type="InterPro" id="IPR013767">
    <property type="entry name" value="PAS_fold"/>
</dbReference>
<dbReference type="InterPro" id="IPR011006">
    <property type="entry name" value="CheY-like_superfamily"/>
</dbReference>
<evidence type="ECO:0000256" key="1">
    <source>
        <dbReference type="ARBA" id="ARBA00000085"/>
    </source>
</evidence>
<dbReference type="SUPFAM" id="SSF55785">
    <property type="entry name" value="PYP-like sensor domain (PAS domain)"/>
    <property type="match status" value="3"/>
</dbReference>
<dbReference type="SMART" id="SM00387">
    <property type="entry name" value="HATPase_c"/>
    <property type="match status" value="1"/>
</dbReference>
<feature type="domain" description="PAS" evidence="16">
    <location>
        <begin position="126"/>
        <end position="196"/>
    </location>
</feature>
<dbReference type="Pfam" id="PF00512">
    <property type="entry name" value="HisKA"/>
    <property type="match status" value="1"/>
</dbReference>
<evidence type="ECO:0000256" key="2">
    <source>
        <dbReference type="ARBA" id="ARBA00012438"/>
    </source>
</evidence>
<dbReference type="SMART" id="SM00065">
    <property type="entry name" value="GAF"/>
    <property type="match status" value="1"/>
</dbReference>
<evidence type="ECO:0000256" key="6">
    <source>
        <dbReference type="ARBA" id="ARBA00022777"/>
    </source>
</evidence>
<feature type="modified residue" description="4-aspartylphosphate" evidence="11">
    <location>
        <position position="1136"/>
    </location>
</feature>
<dbReference type="InterPro" id="IPR029016">
    <property type="entry name" value="GAF-like_dom_sf"/>
</dbReference>
<dbReference type="Pfam" id="PF00072">
    <property type="entry name" value="Response_reg"/>
    <property type="match status" value="1"/>
</dbReference>
<evidence type="ECO:0000256" key="7">
    <source>
        <dbReference type="ARBA" id="ARBA00022840"/>
    </source>
</evidence>
<dbReference type="GO" id="GO:0005524">
    <property type="term" value="F:ATP binding"/>
    <property type="evidence" value="ECO:0007669"/>
    <property type="project" value="UniProtKB-KW"/>
</dbReference>
<dbReference type="eggNOG" id="COG2205">
    <property type="taxonomic scope" value="Bacteria"/>
</dbReference>
<organism evidence="18 19">
    <name type="scientific">Desulfohalobium retbaense (strain ATCC 49708 / DSM 5692 / JCM 16813 / HR100)</name>
    <dbReference type="NCBI Taxonomy" id="485915"/>
    <lineage>
        <taxon>Bacteria</taxon>
        <taxon>Pseudomonadati</taxon>
        <taxon>Thermodesulfobacteriota</taxon>
        <taxon>Desulfovibrionia</taxon>
        <taxon>Desulfovibrionales</taxon>
        <taxon>Desulfohalobiaceae</taxon>
        <taxon>Desulfohalobium</taxon>
    </lineage>
</organism>
<feature type="coiled-coil region" evidence="12">
    <location>
        <begin position="672"/>
        <end position="706"/>
    </location>
</feature>
<dbReference type="Gene3D" id="3.30.565.10">
    <property type="entry name" value="Histidine kinase-like ATPase, C-terminal domain"/>
    <property type="match status" value="1"/>
</dbReference>
<evidence type="ECO:0000256" key="5">
    <source>
        <dbReference type="ARBA" id="ARBA00022741"/>
    </source>
</evidence>
<feature type="domain" description="PAS" evidence="16">
    <location>
        <begin position="251"/>
        <end position="309"/>
    </location>
</feature>
<dbReference type="CDD" id="cd17546">
    <property type="entry name" value="REC_hyHK_CKI1_RcsC-like"/>
    <property type="match status" value="1"/>
</dbReference>
<dbReference type="NCBIfam" id="TIGR00229">
    <property type="entry name" value="sensory_box"/>
    <property type="match status" value="3"/>
</dbReference>
<keyword evidence="12" id="KW-0175">Coiled coil</keyword>
<dbReference type="InterPro" id="IPR003594">
    <property type="entry name" value="HATPase_dom"/>
</dbReference>
<dbReference type="SUPFAM" id="SSF52172">
    <property type="entry name" value="CheY-like"/>
    <property type="match status" value="1"/>
</dbReference>
<dbReference type="InterPro" id="IPR013655">
    <property type="entry name" value="PAS_fold_3"/>
</dbReference>
<dbReference type="InterPro" id="IPR001789">
    <property type="entry name" value="Sig_transdc_resp-reg_receiver"/>
</dbReference>
<keyword evidence="8" id="KW-0902">Two-component regulatory system</keyword>
<evidence type="ECO:0000259" key="17">
    <source>
        <dbReference type="PROSITE" id="PS50113"/>
    </source>
</evidence>
<dbReference type="CDD" id="cd00082">
    <property type="entry name" value="HisKA"/>
    <property type="match status" value="1"/>
</dbReference>